<reference evidence="4" key="1">
    <citation type="submission" date="2020-10" db="EMBL/GenBank/DDBJ databases">
        <title>Unveiling of a novel bifunctional photoreceptor, Dualchrome1, isolated from a cosmopolitan green alga.</title>
        <authorList>
            <person name="Suzuki S."/>
            <person name="Kawachi M."/>
        </authorList>
    </citation>
    <scope>NUCLEOTIDE SEQUENCE</scope>
    <source>
        <strain evidence="4">NIES 2893</strain>
    </source>
</reference>
<dbReference type="Pfam" id="PF10102">
    <property type="entry name" value="DUF2341"/>
    <property type="match status" value="1"/>
</dbReference>
<name>A0A830HIJ9_9CHLO</name>
<dbReference type="Gene3D" id="2.120.10.80">
    <property type="entry name" value="Kelch-type beta propeller"/>
    <property type="match status" value="1"/>
</dbReference>
<keyword evidence="1" id="KW-0880">Kelch repeat</keyword>
<sequence length="880" mass="91797">MGMNWKATSKLSGSGMNGAEAGVKSLFHIHAVDTLGSAIPTCHDFDDLARANLGGSCESLKSTCGSNAAVSKLCPATCSSCATWLLAQDDAAAVTAVKAKSSHPSTCAGAKAGHATSELYEILCPATFVSGTEKFKKHGLLGSINVKIAGGKAAASEISANPVANIYDVTVVYPHIGDYNVTVKITTQAGEVSENTFSVSVTDASPRKVVTHGSKPKAVLGAAAAAHDAAPDYNVYLMGGAAEDGSYVSDTWKLTTGMDSPAGLFSYRKKVDVSFAKAGSVVELKTDFDSLIKSGNMRSDCADVVLYDEDGVAAKFWIEPAGTPHGCGSATGTILWIETTASSLTKGLYLYYGNVDHTTKLSTSSIFTMFEDFESASLDAAWTIDSSSTDTCEPLKPGDVGSLASFTVTSDISLTGSQSLRANAQTMVGGTISRSATAPSGTGYVLKGFLFDTAYSGEHFMSPDFTACTADTTDSDKALLPTKNGVGVYSTSSNVSYSHTYPWLSTPVTRTKGWHSMAFYDDGSMLSVVVDDNHESKDVMKKAKSSLSKVLIRAGAFVDQSVGSTMYWDAIFVAPYQSSAAKAGDEEAVMFSPGVTAWSSVGTTNPPPARQGHSAVVSGGKAYVLMGERNGFKYDDVWSYDFVADTWAFQPPANTLSDLARADHTSVVYGSHAYILGGRTVAGVTNAFLKYDLADRSWSAMPSPLGMAARFGHAAAVSGTKMTVTGGVLSDGSLSNEVWTYDFVSTVWTLVSPRKDNFLDNTAASAEFAVLVDAVAGPHTLPEPAFGGWAVAGGPAGNVYIGGGETMSSASSNLYKFDATAKSFNGMVAQPFARFDAAYTLVGGAANSQAIVMAGGDGKSVKDDAYTMWVGDDGVADVRA</sequence>
<accession>A0A830HIJ9</accession>
<dbReference type="AlphaFoldDB" id="A0A830HIJ9"/>
<dbReference type="PANTHER" id="PTHR46093:SF18">
    <property type="entry name" value="FIBRONECTIN TYPE-III DOMAIN-CONTAINING PROTEIN"/>
    <property type="match status" value="1"/>
</dbReference>
<dbReference type="InterPro" id="IPR015915">
    <property type="entry name" value="Kelch-typ_b-propeller"/>
</dbReference>
<dbReference type="EMBL" id="BNJQ01000015">
    <property type="protein sequence ID" value="GHP07176.1"/>
    <property type="molecule type" value="Genomic_DNA"/>
</dbReference>
<dbReference type="InterPro" id="IPR018765">
    <property type="entry name" value="DUF2341"/>
</dbReference>
<keyword evidence="5" id="KW-1185">Reference proteome</keyword>
<dbReference type="PANTHER" id="PTHR46093">
    <property type="entry name" value="ACYL-COA-BINDING DOMAIN-CONTAINING PROTEIN 5"/>
    <property type="match status" value="1"/>
</dbReference>
<evidence type="ECO:0000256" key="1">
    <source>
        <dbReference type="ARBA" id="ARBA00022441"/>
    </source>
</evidence>
<dbReference type="SUPFAM" id="SSF117281">
    <property type="entry name" value="Kelch motif"/>
    <property type="match status" value="1"/>
</dbReference>
<comment type="caution">
    <text evidence="4">The sequence shown here is derived from an EMBL/GenBank/DDBJ whole genome shotgun (WGS) entry which is preliminary data.</text>
</comment>
<protein>
    <recommendedName>
        <fullName evidence="3">DUF2341 domain-containing protein</fullName>
    </recommendedName>
</protein>
<dbReference type="Pfam" id="PF24681">
    <property type="entry name" value="Kelch_KLHDC2_KLHL20_DRC7"/>
    <property type="match status" value="1"/>
</dbReference>
<organism evidence="4 5">
    <name type="scientific">Pycnococcus provasolii</name>
    <dbReference type="NCBI Taxonomy" id="41880"/>
    <lineage>
        <taxon>Eukaryota</taxon>
        <taxon>Viridiplantae</taxon>
        <taxon>Chlorophyta</taxon>
        <taxon>Pseudoscourfieldiophyceae</taxon>
        <taxon>Pseudoscourfieldiales</taxon>
        <taxon>Pycnococcaceae</taxon>
        <taxon>Pycnococcus</taxon>
    </lineage>
</organism>
<dbReference type="Proteomes" id="UP000660262">
    <property type="component" value="Unassembled WGS sequence"/>
</dbReference>
<keyword evidence="2" id="KW-0677">Repeat</keyword>
<feature type="domain" description="DUF2341" evidence="3">
    <location>
        <begin position="300"/>
        <end position="383"/>
    </location>
</feature>
<gene>
    <name evidence="4" type="ORF">PPROV_000591800</name>
</gene>
<evidence type="ECO:0000313" key="4">
    <source>
        <dbReference type="EMBL" id="GHP07176.1"/>
    </source>
</evidence>
<proteinExistence type="predicted"/>
<evidence type="ECO:0000313" key="5">
    <source>
        <dbReference type="Proteomes" id="UP000660262"/>
    </source>
</evidence>
<evidence type="ECO:0000259" key="3">
    <source>
        <dbReference type="Pfam" id="PF10102"/>
    </source>
</evidence>
<dbReference type="OrthoDB" id="432528at2759"/>
<evidence type="ECO:0000256" key="2">
    <source>
        <dbReference type="ARBA" id="ARBA00022737"/>
    </source>
</evidence>